<dbReference type="PIRSF" id="PIRSF003107">
    <property type="entry name" value="PhoU"/>
    <property type="match status" value="1"/>
</dbReference>
<comment type="subcellular location">
    <subcellularLocation>
        <location evidence="2">Cytoplasm</location>
    </subcellularLocation>
</comment>
<evidence type="ECO:0000259" key="3">
    <source>
        <dbReference type="Pfam" id="PF01895"/>
    </source>
</evidence>
<dbReference type="RefSeq" id="WP_380975865.1">
    <property type="nucleotide sequence ID" value="NZ_JBHTEF010000001.1"/>
</dbReference>
<reference evidence="5" key="1">
    <citation type="journal article" date="2019" name="Int. J. Syst. Evol. Microbiol.">
        <title>The Global Catalogue of Microorganisms (GCM) 10K type strain sequencing project: providing services to taxonomists for standard genome sequencing and annotation.</title>
        <authorList>
            <consortium name="The Broad Institute Genomics Platform"/>
            <consortium name="The Broad Institute Genome Sequencing Center for Infectious Disease"/>
            <person name="Wu L."/>
            <person name="Ma J."/>
        </authorList>
    </citation>
    <scope>NUCLEOTIDE SEQUENCE [LARGE SCALE GENOMIC DNA]</scope>
    <source>
        <strain evidence="5">CCUG 56698</strain>
    </source>
</reference>
<comment type="caution">
    <text evidence="4">The sequence shown here is derived from an EMBL/GenBank/DDBJ whole genome shotgun (WGS) entry which is preliminary data.</text>
</comment>
<dbReference type="Pfam" id="PF01895">
    <property type="entry name" value="PhoU"/>
    <property type="match status" value="2"/>
</dbReference>
<comment type="similarity">
    <text evidence="2">Belongs to the PhoU family.</text>
</comment>
<name>A0ABW2SPQ9_9ACTO</name>
<sequence length="223" mass="24748">MRELYRQDLAQLGIELEHMSHHVHRAISRAVEALREGDLTIAEQTIDADERLDDAARSIDEMCVGLLALQGPVASDLRLILAALRLSQTMERQGDLARHLALIARSTYPAQSIAPDAGPLLTRMGEQAVLMGRLQDELVSTQDLEIAARLQDEDDVLDDLQVQVRKLVVDPDLDLTRSQIIDLVLAARFLERFGDHAVSVARRVAYIVEGADAPDEEGIHPRL</sequence>
<comment type="subunit">
    <text evidence="2">Homodimer.</text>
</comment>
<evidence type="ECO:0000256" key="2">
    <source>
        <dbReference type="PIRNR" id="PIRNR003107"/>
    </source>
</evidence>
<feature type="domain" description="PhoU" evidence="3">
    <location>
        <begin position="121"/>
        <end position="204"/>
    </location>
</feature>
<dbReference type="PANTHER" id="PTHR42930:SF3">
    <property type="entry name" value="PHOSPHATE-SPECIFIC TRANSPORT SYSTEM ACCESSORY PROTEIN PHOU"/>
    <property type="match status" value="1"/>
</dbReference>
<keyword evidence="1 2" id="KW-0592">Phosphate transport</keyword>
<evidence type="ECO:0000313" key="5">
    <source>
        <dbReference type="Proteomes" id="UP001596527"/>
    </source>
</evidence>
<dbReference type="NCBIfam" id="TIGR02135">
    <property type="entry name" value="phoU_full"/>
    <property type="match status" value="1"/>
</dbReference>
<dbReference type="InterPro" id="IPR028366">
    <property type="entry name" value="PhoU"/>
</dbReference>
<keyword evidence="5" id="KW-1185">Reference proteome</keyword>
<dbReference type="Gene3D" id="1.20.58.220">
    <property type="entry name" value="Phosphate transport system protein phou homolog 2, domain 2"/>
    <property type="match status" value="1"/>
</dbReference>
<dbReference type="EMBL" id="JBHTEF010000001">
    <property type="protein sequence ID" value="MFC7582052.1"/>
    <property type="molecule type" value="Genomic_DNA"/>
</dbReference>
<dbReference type="SUPFAM" id="SSF109755">
    <property type="entry name" value="PhoU-like"/>
    <property type="match status" value="1"/>
</dbReference>
<keyword evidence="2" id="KW-0963">Cytoplasm</keyword>
<organism evidence="4 5">
    <name type="scientific">Schaalia naturae</name>
    <dbReference type="NCBI Taxonomy" id="635203"/>
    <lineage>
        <taxon>Bacteria</taxon>
        <taxon>Bacillati</taxon>
        <taxon>Actinomycetota</taxon>
        <taxon>Actinomycetes</taxon>
        <taxon>Actinomycetales</taxon>
        <taxon>Actinomycetaceae</taxon>
        <taxon>Schaalia</taxon>
    </lineage>
</organism>
<proteinExistence type="inferred from homology"/>
<dbReference type="InterPro" id="IPR038078">
    <property type="entry name" value="PhoU-like_sf"/>
</dbReference>
<protein>
    <recommendedName>
        <fullName evidence="2">Phosphate-specific transport system accessory protein PhoU</fullName>
    </recommendedName>
</protein>
<feature type="domain" description="PhoU" evidence="3">
    <location>
        <begin position="16"/>
        <end position="101"/>
    </location>
</feature>
<accession>A0ABW2SPQ9</accession>
<evidence type="ECO:0000256" key="1">
    <source>
        <dbReference type="ARBA" id="ARBA00022592"/>
    </source>
</evidence>
<evidence type="ECO:0000313" key="4">
    <source>
        <dbReference type="EMBL" id="MFC7582052.1"/>
    </source>
</evidence>
<dbReference type="Proteomes" id="UP001596527">
    <property type="component" value="Unassembled WGS sequence"/>
</dbReference>
<gene>
    <name evidence="4" type="primary">phoU</name>
    <name evidence="4" type="ORF">ACFQWG_12690</name>
</gene>
<comment type="function">
    <text evidence="2">Plays a role in the regulation of phosphate uptake.</text>
</comment>
<dbReference type="InterPro" id="IPR026022">
    <property type="entry name" value="PhoU_dom"/>
</dbReference>
<dbReference type="PANTHER" id="PTHR42930">
    <property type="entry name" value="PHOSPHATE-SPECIFIC TRANSPORT SYSTEM ACCESSORY PROTEIN PHOU"/>
    <property type="match status" value="1"/>
</dbReference>
<keyword evidence="2" id="KW-0813">Transport</keyword>